<name>A0ABV3VYF4_9BACI</name>
<reference evidence="1 2" key="1">
    <citation type="submission" date="2024-07" db="EMBL/GenBank/DDBJ databases">
        <title>Characterization of a bacterium isolated from hydrolysated instant sea cucumber by whole-genome sequencing and metabolomics.</title>
        <authorList>
            <person name="Luo X."/>
            <person name="Zhang Z."/>
            <person name="Zheng Z."/>
            <person name="Zhang W."/>
            <person name="Ming T."/>
            <person name="Jiao L."/>
            <person name="Su X."/>
            <person name="Kong F."/>
            <person name="Xu J."/>
        </authorList>
    </citation>
    <scope>NUCLEOTIDE SEQUENCE [LARGE SCALE GENOMIC DNA]</scope>
    <source>
        <strain evidence="1 2">XL-2024</strain>
    </source>
</reference>
<accession>A0ABV3VYF4</accession>
<dbReference type="Proteomes" id="UP001558534">
    <property type="component" value="Unassembled WGS sequence"/>
</dbReference>
<sequence length="83" mass="9152">MTCHSSTLPLVNSLSLQPLILSVQLSVAYPIVEIQIEGNVSVSGFKESMQINEFIDEFTNLLESKGWSFGGEIKHVSTPIDKE</sequence>
<proteinExistence type="predicted"/>
<evidence type="ECO:0000313" key="2">
    <source>
        <dbReference type="Proteomes" id="UP001558534"/>
    </source>
</evidence>
<comment type="caution">
    <text evidence="1">The sequence shown here is derived from an EMBL/GenBank/DDBJ whole genome shotgun (WGS) entry which is preliminary data.</text>
</comment>
<organism evidence="1 2">
    <name type="scientific">Lysinibacillus xylanilyticus</name>
    <dbReference type="NCBI Taxonomy" id="582475"/>
    <lineage>
        <taxon>Bacteria</taxon>
        <taxon>Bacillati</taxon>
        <taxon>Bacillota</taxon>
        <taxon>Bacilli</taxon>
        <taxon>Bacillales</taxon>
        <taxon>Bacillaceae</taxon>
        <taxon>Lysinibacillus</taxon>
    </lineage>
</organism>
<gene>
    <name evidence="1" type="ORF">AB1300_12465</name>
</gene>
<keyword evidence="2" id="KW-1185">Reference proteome</keyword>
<protein>
    <submittedName>
        <fullName evidence="1">Uncharacterized protein</fullName>
    </submittedName>
</protein>
<dbReference type="RefSeq" id="WP_368636790.1">
    <property type="nucleotide sequence ID" value="NZ_JBFRHK010000006.1"/>
</dbReference>
<dbReference type="EMBL" id="JBFRHK010000006">
    <property type="protein sequence ID" value="MEX3745947.1"/>
    <property type="molecule type" value="Genomic_DNA"/>
</dbReference>
<evidence type="ECO:0000313" key="1">
    <source>
        <dbReference type="EMBL" id="MEX3745947.1"/>
    </source>
</evidence>